<gene>
    <name evidence="1" type="ORF">CAUS1442_LOCUS924</name>
</gene>
<dbReference type="InterPro" id="IPR032157">
    <property type="entry name" value="PAC4"/>
</dbReference>
<name>A0A7R9ZJP0_9STRA</name>
<organism evidence="1">
    <name type="scientific">Craspedostauros australis</name>
    <dbReference type="NCBI Taxonomy" id="1486917"/>
    <lineage>
        <taxon>Eukaryota</taxon>
        <taxon>Sar</taxon>
        <taxon>Stramenopiles</taxon>
        <taxon>Ochrophyta</taxon>
        <taxon>Bacillariophyta</taxon>
        <taxon>Bacillariophyceae</taxon>
        <taxon>Bacillariophycidae</taxon>
        <taxon>Naviculales</taxon>
        <taxon>Naviculaceae</taxon>
        <taxon>Craspedostauros</taxon>
    </lineage>
</organism>
<dbReference type="EMBL" id="HBEF01001453">
    <property type="protein sequence ID" value="CAD8328826.1"/>
    <property type="molecule type" value="Transcribed_RNA"/>
</dbReference>
<protein>
    <submittedName>
        <fullName evidence="1">Uncharacterized protein</fullName>
    </submittedName>
</protein>
<reference evidence="1" key="1">
    <citation type="submission" date="2021-01" db="EMBL/GenBank/DDBJ databases">
        <authorList>
            <person name="Corre E."/>
            <person name="Pelletier E."/>
            <person name="Niang G."/>
            <person name="Scheremetjew M."/>
            <person name="Finn R."/>
            <person name="Kale V."/>
            <person name="Holt S."/>
            <person name="Cochrane G."/>
            <person name="Meng A."/>
            <person name="Brown T."/>
            <person name="Cohen L."/>
        </authorList>
    </citation>
    <scope>NUCLEOTIDE SEQUENCE</scope>
    <source>
        <strain evidence="1">CCMP3328</strain>
    </source>
</reference>
<proteinExistence type="predicted"/>
<sequence length="107" mass="11124">MGNLVVAMPRSNFRGAFSTSSANDLPSSSLIGTDSSEDHILASQMASRLAKRSGRAVFVSCNLMTGGDGLADAGSSDAWMMGLSQDLVAQRAAAIAEKEIWTILSQG</sequence>
<dbReference type="AlphaFoldDB" id="A0A7R9ZJP0"/>
<dbReference type="GO" id="GO:0043248">
    <property type="term" value="P:proteasome assembly"/>
    <property type="evidence" value="ECO:0007669"/>
    <property type="project" value="InterPro"/>
</dbReference>
<dbReference type="Pfam" id="PF16093">
    <property type="entry name" value="PAC4"/>
    <property type="match status" value="1"/>
</dbReference>
<evidence type="ECO:0000313" key="1">
    <source>
        <dbReference type="EMBL" id="CAD8328826.1"/>
    </source>
</evidence>
<accession>A0A7R9ZJP0</accession>